<feature type="domain" description="G-protein coupled receptors family 1 profile" evidence="6">
    <location>
        <begin position="41"/>
        <end position="297"/>
    </location>
</feature>
<evidence type="ECO:0000313" key="7">
    <source>
        <dbReference type="Ensembl" id="ENSSFOP00015032183.2"/>
    </source>
</evidence>
<evidence type="ECO:0000256" key="2">
    <source>
        <dbReference type="ARBA" id="ARBA00022692"/>
    </source>
</evidence>
<feature type="transmembrane region" description="Helical" evidence="5">
    <location>
        <begin position="191"/>
        <end position="219"/>
    </location>
</feature>
<dbReference type="GeneTree" id="ENSGT00940000155094"/>
<proteinExistence type="predicted"/>
<dbReference type="Pfam" id="PF00001">
    <property type="entry name" value="7tm_1"/>
    <property type="match status" value="1"/>
</dbReference>
<name>A0A8C9S484_SCLFO</name>
<feature type="transmembrane region" description="Helical" evidence="5">
    <location>
        <begin position="108"/>
        <end position="130"/>
    </location>
</feature>
<feature type="transmembrane region" description="Helical" evidence="5">
    <location>
        <begin position="142"/>
        <end position="163"/>
    </location>
</feature>
<dbReference type="Gene3D" id="1.20.1070.10">
    <property type="entry name" value="Rhodopsin 7-helix transmembrane proteins"/>
    <property type="match status" value="1"/>
</dbReference>
<reference evidence="7 8" key="1">
    <citation type="submission" date="2019-04" db="EMBL/GenBank/DDBJ databases">
        <authorList>
            <consortium name="Wellcome Sanger Institute Data Sharing"/>
        </authorList>
    </citation>
    <scope>NUCLEOTIDE SEQUENCE [LARGE SCALE GENOMIC DNA]</scope>
</reference>
<keyword evidence="3 5" id="KW-1133">Transmembrane helix</keyword>
<dbReference type="SUPFAM" id="SSF81321">
    <property type="entry name" value="Family A G protein-coupled receptor-like"/>
    <property type="match status" value="1"/>
</dbReference>
<evidence type="ECO:0000256" key="4">
    <source>
        <dbReference type="ARBA" id="ARBA00023136"/>
    </source>
</evidence>
<dbReference type="InterPro" id="IPR000276">
    <property type="entry name" value="GPCR_Rhodpsn"/>
</dbReference>
<comment type="subcellular location">
    <subcellularLocation>
        <location evidence="1">Membrane</location>
    </subcellularLocation>
</comment>
<dbReference type="PROSITE" id="PS50262">
    <property type="entry name" value="G_PROTEIN_RECEP_F1_2"/>
    <property type="match status" value="1"/>
</dbReference>
<dbReference type="PANTHER" id="PTHR24244">
    <property type="entry name" value="NEUROPEPTIDE S RECEPTOR"/>
    <property type="match status" value="1"/>
</dbReference>
<dbReference type="AlphaFoldDB" id="A0A8C9S484"/>
<dbReference type="OrthoDB" id="9936719at2759"/>
<sequence length="342" mass="38328">MPINTPTNNAMATSCDDINLDFTHTFLPAVYILVFIIGFTGNCWGLKTVFRNWKKVGNINLFLLNLGVADLLYVFSLPLLVTYYLEGSRWSFGYASCVVTRFCFNLNLYGSIGFLTCICVYRYLGIVYTMETLGRIKTRHSAGICALVWVLVLAQILPDAIMFDKSKPNSSESCFDTTGNESLRNYLPYSIGWSFTGFGIPLLIIIFCYGHVAVVLATRAKASARLLKQRCLKLVIILVLLFSVCFIPYHVLRNLNLATRILKMEGKCRPHFGSVYLAHQVSRGLASTNSAINPLIYLLGNDGFAERCRALRARARASFSRLTGVVVYRHAQEVESADEESR</sequence>
<keyword evidence="4 5" id="KW-0472">Membrane</keyword>
<evidence type="ECO:0000256" key="3">
    <source>
        <dbReference type="ARBA" id="ARBA00022989"/>
    </source>
</evidence>
<evidence type="ECO:0000259" key="6">
    <source>
        <dbReference type="PROSITE" id="PS50262"/>
    </source>
</evidence>
<protein>
    <recommendedName>
        <fullName evidence="6">G-protein coupled receptors family 1 profile domain-containing protein</fullName>
    </recommendedName>
</protein>
<feature type="transmembrane region" description="Helical" evidence="5">
    <location>
        <begin position="62"/>
        <end position="85"/>
    </location>
</feature>
<evidence type="ECO:0000313" key="8">
    <source>
        <dbReference type="Proteomes" id="UP000694397"/>
    </source>
</evidence>
<dbReference type="Ensembl" id="ENSSFOT00015032541.2">
    <property type="protein sequence ID" value="ENSSFOP00015032183.2"/>
    <property type="gene ID" value="ENSSFOG00015020601.2"/>
</dbReference>
<reference evidence="7" key="2">
    <citation type="submission" date="2025-08" db="UniProtKB">
        <authorList>
            <consortium name="Ensembl"/>
        </authorList>
    </citation>
    <scope>IDENTIFICATION</scope>
</reference>
<dbReference type="InterPro" id="IPR027294">
    <property type="entry name" value="NPS_rcpt"/>
</dbReference>
<dbReference type="InterPro" id="IPR017452">
    <property type="entry name" value="GPCR_Rhodpsn_7TM"/>
</dbReference>
<dbReference type="PRINTS" id="PR01157">
    <property type="entry name" value="P2YPURNOCPTR"/>
</dbReference>
<evidence type="ECO:0000256" key="5">
    <source>
        <dbReference type="SAM" id="Phobius"/>
    </source>
</evidence>
<organism evidence="7 8">
    <name type="scientific">Scleropages formosus</name>
    <name type="common">Asian bonytongue</name>
    <name type="synonym">Osteoglossum formosum</name>
    <dbReference type="NCBI Taxonomy" id="113540"/>
    <lineage>
        <taxon>Eukaryota</taxon>
        <taxon>Metazoa</taxon>
        <taxon>Chordata</taxon>
        <taxon>Craniata</taxon>
        <taxon>Vertebrata</taxon>
        <taxon>Euteleostomi</taxon>
        <taxon>Actinopterygii</taxon>
        <taxon>Neopterygii</taxon>
        <taxon>Teleostei</taxon>
        <taxon>Osteoglossocephala</taxon>
        <taxon>Osteoglossomorpha</taxon>
        <taxon>Osteoglossiformes</taxon>
        <taxon>Osteoglossidae</taxon>
        <taxon>Scleropages</taxon>
    </lineage>
</organism>
<evidence type="ECO:0000256" key="1">
    <source>
        <dbReference type="ARBA" id="ARBA00004370"/>
    </source>
</evidence>
<dbReference type="PANTHER" id="PTHR24244:SF0">
    <property type="entry name" value="G-PROTEIN COUPLED RECEPTORS FAMILY 1 PROFILE DOMAIN-CONTAINING PROTEIN"/>
    <property type="match status" value="1"/>
</dbReference>
<reference evidence="7" key="3">
    <citation type="submission" date="2025-09" db="UniProtKB">
        <authorList>
            <consortium name="Ensembl"/>
        </authorList>
    </citation>
    <scope>IDENTIFICATION</scope>
</reference>
<feature type="transmembrane region" description="Helical" evidence="5">
    <location>
        <begin position="29"/>
        <end position="50"/>
    </location>
</feature>
<feature type="transmembrane region" description="Helical" evidence="5">
    <location>
        <begin position="231"/>
        <end position="252"/>
    </location>
</feature>
<keyword evidence="2 5" id="KW-0812">Transmembrane</keyword>
<dbReference type="PRINTS" id="PR00237">
    <property type="entry name" value="GPCRRHODOPSN"/>
</dbReference>
<keyword evidence="8" id="KW-1185">Reference proteome</keyword>
<accession>A0A8C9S484</accession>
<dbReference type="GO" id="GO:0016020">
    <property type="term" value="C:membrane"/>
    <property type="evidence" value="ECO:0007669"/>
    <property type="project" value="UniProtKB-SubCell"/>
</dbReference>
<dbReference type="Proteomes" id="UP000694397">
    <property type="component" value="Chromosome 22"/>
</dbReference>
<dbReference type="GO" id="GO:0008188">
    <property type="term" value="F:neuropeptide receptor activity"/>
    <property type="evidence" value="ECO:0007669"/>
    <property type="project" value="InterPro"/>
</dbReference>